<dbReference type="EMBL" id="GGEC01081802">
    <property type="protein sequence ID" value="MBX62286.1"/>
    <property type="molecule type" value="Transcribed_RNA"/>
</dbReference>
<sequence length="32" mass="3884">MYLLKRNSYKARTSTLQAIKIKMRVIRRILMS</sequence>
<name>A0A2P2Q5Q3_RHIMU</name>
<accession>A0A2P2Q5Q3</accession>
<evidence type="ECO:0000313" key="1">
    <source>
        <dbReference type="EMBL" id="MBX62286.1"/>
    </source>
</evidence>
<protein>
    <submittedName>
        <fullName evidence="1">Uncharacterized protein</fullName>
    </submittedName>
</protein>
<reference evidence="1" key="1">
    <citation type="submission" date="2018-02" db="EMBL/GenBank/DDBJ databases">
        <title>Rhizophora mucronata_Transcriptome.</title>
        <authorList>
            <person name="Meera S.P."/>
            <person name="Sreeshan A."/>
            <person name="Augustine A."/>
        </authorList>
    </citation>
    <scope>NUCLEOTIDE SEQUENCE</scope>
    <source>
        <tissue evidence="1">Leaf</tissue>
    </source>
</reference>
<organism evidence="1">
    <name type="scientific">Rhizophora mucronata</name>
    <name type="common">Asiatic mangrove</name>
    <dbReference type="NCBI Taxonomy" id="61149"/>
    <lineage>
        <taxon>Eukaryota</taxon>
        <taxon>Viridiplantae</taxon>
        <taxon>Streptophyta</taxon>
        <taxon>Embryophyta</taxon>
        <taxon>Tracheophyta</taxon>
        <taxon>Spermatophyta</taxon>
        <taxon>Magnoliopsida</taxon>
        <taxon>eudicotyledons</taxon>
        <taxon>Gunneridae</taxon>
        <taxon>Pentapetalae</taxon>
        <taxon>rosids</taxon>
        <taxon>fabids</taxon>
        <taxon>Malpighiales</taxon>
        <taxon>Rhizophoraceae</taxon>
        <taxon>Rhizophora</taxon>
    </lineage>
</organism>
<proteinExistence type="predicted"/>
<dbReference type="AlphaFoldDB" id="A0A2P2Q5Q3"/>